<dbReference type="EMBL" id="SGWQ01000003">
    <property type="protein sequence ID" value="RZS40952.1"/>
    <property type="molecule type" value="Genomic_DNA"/>
</dbReference>
<dbReference type="PANTHER" id="PTHR30055">
    <property type="entry name" value="HTH-TYPE TRANSCRIPTIONAL REGULATOR RUTR"/>
    <property type="match status" value="1"/>
</dbReference>
<keyword evidence="5" id="KW-1185">Reference proteome</keyword>
<dbReference type="Gene3D" id="1.10.10.60">
    <property type="entry name" value="Homeodomain-like"/>
    <property type="match status" value="1"/>
</dbReference>
<name>A0A4Q7KZ37_9PSEU</name>
<dbReference type="GO" id="GO:0003700">
    <property type="term" value="F:DNA-binding transcription factor activity"/>
    <property type="evidence" value="ECO:0007669"/>
    <property type="project" value="TreeGrafter"/>
</dbReference>
<organism evidence="4 5">
    <name type="scientific">Herbihabitans rhizosphaerae</name>
    <dbReference type="NCBI Taxonomy" id="1872711"/>
    <lineage>
        <taxon>Bacteria</taxon>
        <taxon>Bacillati</taxon>
        <taxon>Actinomycetota</taxon>
        <taxon>Actinomycetes</taxon>
        <taxon>Pseudonocardiales</taxon>
        <taxon>Pseudonocardiaceae</taxon>
        <taxon>Herbihabitans</taxon>
    </lineage>
</organism>
<reference evidence="4 5" key="1">
    <citation type="submission" date="2019-02" db="EMBL/GenBank/DDBJ databases">
        <title>Genomic Encyclopedia of Type Strains, Phase IV (KMG-IV): sequencing the most valuable type-strain genomes for metagenomic binning, comparative biology and taxonomic classification.</title>
        <authorList>
            <person name="Goeker M."/>
        </authorList>
    </citation>
    <scope>NUCLEOTIDE SEQUENCE [LARGE SCALE GENOMIC DNA]</scope>
    <source>
        <strain evidence="4 5">DSM 101727</strain>
    </source>
</reference>
<protein>
    <submittedName>
        <fullName evidence="4">TetR family transcriptional regulator</fullName>
    </submittedName>
</protein>
<evidence type="ECO:0000256" key="1">
    <source>
        <dbReference type="ARBA" id="ARBA00023125"/>
    </source>
</evidence>
<dbReference type="PROSITE" id="PS50977">
    <property type="entry name" value="HTH_TETR_2"/>
    <property type="match status" value="1"/>
</dbReference>
<evidence type="ECO:0000313" key="5">
    <source>
        <dbReference type="Proteomes" id="UP000294257"/>
    </source>
</evidence>
<evidence type="ECO:0000313" key="4">
    <source>
        <dbReference type="EMBL" id="RZS40952.1"/>
    </source>
</evidence>
<gene>
    <name evidence="4" type="ORF">EV193_103270</name>
</gene>
<dbReference type="SUPFAM" id="SSF46689">
    <property type="entry name" value="Homeodomain-like"/>
    <property type="match status" value="1"/>
</dbReference>
<proteinExistence type="predicted"/>
<feature type="DNA-binding region" description="H-T-H motif" evidence="2">
    <location>
        <begin position="30"/>
        <end position="49"/>
    </location>
</feature>
<sequence length="194" mass="21239">MTSQRHSLRDDVLLDAARTCVLELGFRRTTLTEVARAASVSRMTLYRRFPDVRALLAALMTREFGALLARVAAAPAGASARERLTHALVDGVRALAADELMRAVLDRDPELLLPYVFERIGGVQRIVEEFVTGELKAGHDDASIRRADPLVQARSLFLVAQAFVLSMTPATSDVDTEALLAELRTTVDAALRPE</sequence>
<dbReference type="AlphaFoldDB" id="A0A4Q7KZ37"/>
<dbReference type="OrthoDB" id="3267320at2"/>
<keyword evidence="1 2" id="KW-0238">DNA-binding</keyword>
<dbReference type="PRINTS" id="PR00455">
    <property type="entry name" value="HTHTETR"/>
</dbReference>
<dbReference type="GO" id="GO:0000976">
    <property type="term" value="F:transcription cis-regulatory region binding"/>
    <property type="evidence" value="ECO:0007669"/>
    <property type="project" value="TreeGrafter"/>
</dbReference>
<evidence type="ECO:0000256" key="2">
    <source>
        <dbReference type="PROSITE-ProRule" id="PRU00335"/>
    </source>
</evidence>
<dbReference type="InterPro" id="IPR050109">
    <property type="entry name" value="HTH-type_TetR-like_transc_reg"/>
</dbReference>
<dbReference type="InterPro" id="IPR001647">
    <property type="entry name" value="HTH_TetR"/>
</dbReference>
<dbReference type="InterPro" id="IPR009057">
    <property type="entry name" value="Homeodomain-like_sf"/>
</dbReference>
<dbReference type="RefSeq" id="WP_130343934.1">
    <property type="nucleotide sequence ID" value="NZ_SGWQ01000003.1"/>
</dbReference>
<feature type="domain" description="HTH tetR-type" evidence="3">
    <location>
        <begin position="7"/>
        <end position="67"/>
    </location>
</feature>
<dbReference type="Proteomes" id="UP000294257">
    <property type="component" value="Unassembled WGS sequence"/>
</dbReference>
<dbReference type="PANTHER" id="PTHR30055:SF153">
    <property type="entry name" value="HTH-TYPE TRANSCRIPTIONAL REPRESSOR RV3405C"/>
    <property type="match status" value="1"/>
</dbReference>
<comment type="caution">
    <text evidence="4">The sequence shown here is derived from an EMBL/GenBank/DDBJ whole genome shotgun (WGS) entry which is preliminary data.</text>
</comment>
<accession>A0A4Q7KZ37</accession>
<dbReference type="Gene3D" id="1.10.357.10">
    <property type="entry name" value="Tetracycline Repressor, domain 2"/>
    <property type="match status" value="1"/>
</dbReference>
<evidence type="ECO:0000259" key="3">
    <source>
        <dbReference type="PROSITE" id="PS50977"/>
    </source>
</evidence>
<dbReference type="Pfam" id="PF00440">
    <property type="entry name" value="TetR_N"/>
    <property type="match status" value="1"/>
</dbReference>